<dbReference type="CDD" id="cd00834">
    <property type="entry name" value="KAS_I_II"/>
    <property type="match status" value="1"/>
</dbReference>
<dbReference type="InterPro" id="IPR016039">
    <property type="entry name" value="Thiolase-like"/>
</dbReference>
<comment type="pathway">
    <text evidence="1 14">Lipid metabolism; fatty acid biosynthesis.</text>
</comment>
<dbReference type="AlphaFoldDB" id="A0A263CY44"/>
<evidence type="ECO:0000256" key="4">
    <source>
        <dbReference type="ARBA" id="ARBA00014657"/>
    </source>
</evidence>
<dbReference type="SMART" id="SM00825">
    <property type="entry name" value="PKS_KS"/>
    <property type="match status" value="1"/>
</dbReference>
<dbReference type="GO" id="GO:0006633">
    <property type="term" value="P:fatty acid biosynthetic process"/>
    <property type="evidence" value="ECO:0007669"/>
    <property type="project" value="UniProtKB-UniPathway"/>
</dbReference>
<evidence type="ECO:0000259" key="17">
    <source>
        <dbReference type="PROSITE" id="PS52004"/>
    </source>
</evidence>
<organism evidence="18 19">
    <name type="scientific">Amycolatopsis antarctica</name>
    <dbReference type="NCBI Taxonomy" id="1854586"/>
    <lineage>
        <taxon>Bacteria</taxon>
        <taxon>Bacillati</taxon>
        <taxon>Actinomycetota</taxon>
        <taxon>Actinomycetes</taxon>
        <taxon>Pseudonocardiales</taxon>
        <taxon>Pseudonocardiaceae</taxon>
        <taxon>Amycolatopsis</taxon>
    </lineage>
</organism>
<dbReference type="InterPro" id="IPR017568">
    <property type="entry name" value="3-oxoacyl-ACP_synth-2"/>
</dbReference>
<keyword evidence="6 14" id="KW-0808">Transferase</keyword>
<keyword evidence="10 14" id="KW-0012">Acyltransferase</keyword>
<evidence type="ECO:0000313" key="18">
    <source>
        <dbReference type="EMBL" id="OZM70256.1"/>
    </source>
</evidence>
<dbReference type="EC" id="2.3.1.179" evidence="3 14"/>
<dbReference type="Proteomes" id="UP000242444">
    <property type="component" value="Unassembled WGS sequence"/>
</dbReference>
<dbReference type="InterPro" id="IPR014031">
    <property type="entry name" value="Ketoacyl_synth_C"/>
</dbReference>
<evidence type="ECO:0000256" key="14">
    <source>
        <dbReference type="PIRNR" id="PIRNR000447"/>
    </source>
</evidence>
<evidence type="ECO:0000256" key="13">
    <source>
        <dbReference type="ARBA" id="ARBA00047659"/>
    </source>
</evidence>
<proteinExistence type="inferred from homology"/>
<keyword evidence="7" id="KW-0276">Fatty acid metabolism</keyword>
<reference evidence="18 19" key="1">
    <citation type="submission" date="2017-07" db="EMBL/GenBank/DDBJ databases">
        <title>Amycolatopsis antarcticus sp. nov., isolated from the surface of an Antarcticus brown macroalga.</title>
        <authorList>
            <person name="Wang J."/>
            <person name="Leiva S."/>
            <person name="Huang J."/>
            <person name="Huang Y."/>
        </authorList>
    </citation>
    <scope>NUCLEOTIDE SEQUENCE [LARGE SCALE GENOMIC DNA]</scope>
    <source>
        <strain evidence="18 19">AU-G6</strain>
    </source>
</reference>
<dbReference type="Gene3D" id="3.40.47.10">
    <property type="match status" value="2"/>
</dbReference>
<evidence type="ECO:0000313" key="19">
    <source>
        <dbReference type="Proteomes" id="UP000242444"/>
    </source>
</evidence>
<evidence type="ECO:0000256" key="9">
    <source>
        <dbReference type="ARBA" id="ARBA00023160"/>
    </source>
</evidence>
<dbReference type="InterPro" id="IPR000794">
    <property type="entry name" value="Beta-ketoacyl_synthase"/>
</dbReference>
<comment type="similarity">
    <text evidence="2 14 16">Belongs to the thiolase-like superfamily. Beta-ketoacyl-ACP synthases family.</text>
</comment>
<comment type="catalytic activity">
    <reaction evidence="12 14">
        <text>(9Z)-hexadecenoyl-[ACP] + malonyl-[ACP] + H(+) = 3-oxo-(11Z)-octadecenoyl-[ACP] + holo-[ACP] + CO2</text>
        <dbReference type="Rhea" id="RHEA:55040"/>
        <dbReference type="Rhea" id="RHEA-COMP:9623"/>
        <dbReference type="Rhea" id="RHEA-COMP:9685"/>
        <dbReference type="Rhea" id="RHEA-COMP:10800"/>
        <dbReference type="Rhea" id="RHEA-COMP:14074"/>
        <dbReference type="ChEBI" id="CHEBI:15378"/>
        <dbReference type="ChEBI" id="CHEBI:16526"/>
        <dbReference type="ChEBI" id="CHEBI:64479"/>
        <dbReference type="ChEBI" id="CHEBI:78449"/>
        <dbReference type="ChEBI" id="CHEBI:83989"/>
        <dbReference type="ChEBI" id="CHEBI:138538"/>
        <dbReference type="EC" id="2.3.1.179"/>
    </reaction>
</comment>
<keyword evidence="9 14" id="KW-0275">Fatty acid biosynthesis</keyword>
<dbReference type="PANTHER" id="PTHR11712">
    <property type="entry name" value="POLYKETIDE SYNTHASE-RELATED"/>
    <property type="match status" value="1"/>
</dbReference>
<evidence type="ECO:0000256" key="10">
    <source>
        <dbReference type="ARBA" id="ARBA00023315"/>
    </source>
</evidence>
<feature type="domain" description="Ketosynthase family 3 (KS3)" evidence="17">
    <location>
        <begin position="3"/>
        <end position="414"/>
    </location>
</feature>
<evidence type="ECO:0000256" key="6">
    <source>
        <dbReference type="ARBA" id="ARBA00022679"/>
    </source>
</evidence>
<evidence type="ECO:0000256" key="11">
    <source>
        <dbReference type="ARBA" id="ARBA00024006"/>
    </source>
</evidence>
<dbReference type="GO" id="GO:0004315">
    <property type="term" value="F:3-oxoacyl-[acyl-carrier-protein] synthase activity"/>
    <property type="evidence" value="ECO:0007669"/>
    <property type="project" value="UniProtKB-EC"/>
</dbReference>
<dbReference type="SUPFAM" id="SSF53901">
    <property type="entry name" value="Thiolase-like"/>
    <property type="match status" value="2"/>
</dbReference>
<dbReference type="PROSITE" id="PS52004">
    <property type="entry name" value="KS3_2"/>
    <property type="match status" value="1"/>
</dbReference>
<evidence type="ECO:0000256" key="1">
    <source>
        <dbReference type="ARBA" id="ARBA00005194"/>
    </source>
</evidence>
<keyword evidence="19" id="KW-1185">Reference proteome</keyword>
<sequence length="415" mass="42625">MSNIDVVITGLGATTPLGGDVASTWDGLLAGRSGVRTIEADWVERFDLPVKIGATLAQEPTEVIPRVQARRLDRCEQIAILAARQAWADAGFSEPTDESQDVEPERLGVSIGTGMGGPVTLLNMDDLLEEHGIRKVSPLTVPMLMPNGPAAHVGIELKARAGVHSPASACASGAEGIASGYQMIQNGRADVVVAGGAEACIHPITIAGFAQARTVSTRNDSPELASRPFDADRDGFVLGEGAGVVVLERADRARARGARIYATLSGYGITSDAYHITGNHPEGIGQITAMRHAMEMGGLAAADVGHVNAHATSTVVGDIGEAAAIRKAVGDHVAVTAPKGAMGHLVGGAGAVEGIATILAVHHGLVPPTRNLDTLDPRVDLDVVSGEARKVALTAAVSNSFGFGGHNTALLFTAA</sequence>
<evidence type="ECO:0000256" key="15">
    <source>
        <dbReference type="PIRSR" id="PIRSR000447-1"/>
    </source>
</evidence>
<dbReference type="FunFam" id="3.40.47.10:FF:000018">
    <property type="entry name" value="3-oxoacyl-[acyl-carrier-protein] synthase 2"/>
    <property type="match status" value="1"/>
</dbReference>
<name>A0A263CY44_9PSEU</name>
<dbReference type="EMBL" id="NKYE01000022">
    <property type="protein sequence ID" value="OZM70256.1"/>
    <property type="molecule type" value="Genomic_DNA"/>
</dbReference>
<evidence type="ECO:0000256" key="16">
    <source>
        <dbReference type="RuleBase" id="RU003694"/>
    </source>
</evidence>
<dbReference type="PANTHER" id="PTHR11712:SF336">
    <property type="entry name" value="3-OXOACYL-[ACYL-CARRIER-PROTEIN] SYNTHASE, MITOCHONDRIAL"/>
    <property type="match status" value="1"/>
</dbReference>
<dbReference type="FunCoup" id="A0A263CY44">
    <property type="interactions" value="389"/>
</dbReference>
<dbReference type="PIRSF" id="PIRSF000447">
    <property type="entry name" value="KAS_II"/>
    <property type="match status" value="1"/>
</dbReference>
<dbReference type="Pfam" id="PF00109">
    <property type="entry name" value="ketoacyl-synt"/>
    <property type="match status" value="1"/>
</dbReference>
<gene>
    <name evidence="18" type="ORF">CFN78_26495</name>
</gene>
<dbReference type="GO" id="GO:0005829">
    <property type="term" value="C:cytosol"/>
    <property type="evidence" value="ECO:0007669"/>
    <property type="project" value="TreeGrafter"/>
</dbReference>
<evidence type="ECO:0000256" key="3">
    <source>
        <dbReference type="ARBA" id="ARBA00012356"/>
    </source>
</evidence>
<dbReference type="RefSeq" id="WP_094865762.1">
    <property type="nucleotide sequence ID" value="NZ_NKYE01000022.1"/>
</dbReference>
<dbReference type="InParanoid" id="A0A263CY44"/>
<evidence type="ECO:0000256" key="5">
    <source>
        <dbReference type="ARBA" id="ARBA00022516"/>
    </source>
</evidence>
<dbReference type="UniPathway" id="UPA00094"/>
<dbReference type="InterPro" id="IPR020841">
    <property type="entry name" value="PKS_Beta-ketoAc_synthase_dom"/>
</dbReference>
<keyword evidence="8" id="KW-0443">Lipid metabolism</keyword>
<dbReference type="InterPro" id="IPR014030">
    <property type="entry name" value="Ketoacyl_synth_N"/>
</dbReference>
<evidence type="ECO:0000256" key="7">
    <source>
        <dbReference type="ARBA" id="ARBA00022832"/>
    </source>
</evidence>
<accession>A0A263CY44</accession>
<dbReference type="Pfam" id="PF02801">
    <property type="entry name" value="Ketoacyl-synt_C"/>
    <property type="match status" value="1"/>
</dbReference>
<comment type="caution">
    <text evidence="18">The sequence shown here is derived from an EMBL/GenBank/DDBJ whole genome shotgun (WGS) entry which is preliminary data.</text>
</comment>
<comment type="catalytic activity">
    <reaction evidence="13 14">
        <text>a fatty acyl-[ACP] + malonyl-[ACP] + H(+) = a 3-oxoacyl-[ACP] + holo-[ACP] + CO2</text>
        <dbReference type="Rhea" id="RHEA:22836"/>
        <dbReference type="Rhea" id="RHEA-COMP:9623"/>
        <dbReference type="Rhea" id="RHEA-COMP:9685"/>
        <dbReference type="Rhea" id="RHEA-COMP:9916"/>
        <dbReference type="Rhea" id="RHEA-COMP:14125"/>
        <dbReference type="ChEBI" id="CHEBI:15378"/>
        <dbReference type="ChEBI" id="CHEBI:16526"/>
        <dbReference type="ChEBI" id="CHEBI:64479"/>
        <dbReference type="ChEBI" id="CHEBI:78449"/>
        <dbReference type="ChEBI" id="CHEBI:78776"/>
        <dbReference type="ChEBI" id="CHEBI:138651"/>
    </reaction>
</comment>
<keyword evidence="5 14" id="KW-0444">Lipid biosynthesis</keyword>
<evidence type="ECO:0000256" key="2">
    <source>
        <dbReference type="ARBA" id="ARBA00008467"/>
    </source>
</evidence>
<comment type="function">
    <text evidence="11 14">Involved in the type II fatty acid elongation cycle. Catalyzes the elongation of a wide range of acyl-ACP by the addition of two carbons from malonyl-ACP to an acyl acceptor. Can efficiently catalyze the conversion of palmitoleoyl-ACP (cis-hexadec-9-enoyl-ACP) to cis-vaccenoyl-ACP (cis-octadec-11-enoyl-ACP), an essential step in the thermal regulation of fatty acid composition.</text>
</comment>
<evidence type="ECO:0000256" key="8">
    <source>
        <dbReference type="ARBA" id="ARBA00023098"/>
    </source>
</evidence>
<feature type="active site" description="For beta-ketoacyl synthase activity" evidence="15">
    <location>
        <position position="170"/>
    </location>
</feature>
<dbReference type="OrthoDB" id="9808669at2"/>
<evidence type="ECO:0000256" key="12">
    <source>
        <dbReference type="ARBA" id="ARBA00047318"/>
    </source>
</evidence>
<protein>
    <recommendedName>
        <fullName evidence="4 14">3-oxoacyl-[acyl-carrier-protein] synthase 2</fullName>
        <ecNumber evidence="3 14">2.3.1.179</ecNumber>
    </recommendedName>
</protein>
<dbReference type="NCBIfam" id="NF005589">
    <property type="entry name" value="PRK07314.1"/>
    <property type="match status" value="1"/>
</dbReference>